<protein>
    <submittedName>
        <fullName evidence="1">Uncharacterized protein</fullName>
    </submittedName>
</protein>
<accession>A0A1I5Y0Y9</accession>
<dbReference type="EMBL" id="FOXO01000039">
    <property type="protein sequence ID" value="SFQ37853.1"/>
    <property type="molecule type" value="Genomic_DNA"/>
</dbReference>
<evidence type="ECO:0000313" key="2">
    <source>
        <dbReference type="Proteomes" id="UP000182624"/>
    </source>
</evidence>
<organism evidence="1 2">
    <name type="scientific">Butyrivibrio proteoclasticus</name>
    <dbReference type="NCBI Taxonomy" id="43305"/>
    <lineage>
        <taxon>Bacteria</taxon>
        <taxon>Bacillati</taxon>
        <taxon>Bacillota</taxon>
        <taxon>Clostridia</taxon>
        <taxon>Lachnospirales</taxon>
        <taxon>Lachnospiraceae</taxon>
        <taxon>Butyrivibrio</taxon>
    </lineage>
</organism>
<dbReference type="OrthoDB" id="1845200at2"/>
<proteinExistence type="predicted"/>
<gene>
    <name evidence="1" type="ORF">SAMN04487928_13932</name>
</gene>
<reference evidence="2" key="1">
    <citation type="submission" date="2016-10" db="EMBL/GenBank/DDBJ databases">
        <authorList>
            <person name="Varghese N."/>
            <person name="Submissions S."/>
        </authorList>
    </citation>
    <scope>NUCLEOTIDE SEQUENCE [LARGE SCALE GENOMIC DNA]</scope>
    <source>
        <strain evidence="2">P18</strain>
    </source>
</reference>
<keyword evidence="2" id="KW-1185">Reference proteome</keyword>
<dbReference type="Proteomes" id="UP000182624">
    <property type="component" value="Unassembled WGS sequence"/>
</dbReference>
<name>A0A1I5Y0Y9_9FIRM</name>
<dbReference type="RefSeq" id="WP_074891622.1">
    <property type="nucleotide sequence ID" value="NZ_FOXO01000039.1"/>
</dbReference>
<dbReference type="AlphaFoldDB" id="A0A1I5Y0Y9"/>
<evidence type="ECO:0000313" key="1">
    <source>
        <dbReference type="EMBL" id="SFQ37853.1"/>
    </source>
</evidence>
<sequence length="189" mass="21828">MYYHASPVEGIKQLEPRVSDHHIPLVYFSTKRENTLVYLSNAIEKYCKETGFVYDGIWKKWGPYGFPKDGIQQLQEYYPNALEKTYKGVSGYIYSAESITDSGFEIKISNAASSNAPVKVVGTEFVPDAYDAILEAEEKGLIAIMRYEEMPEKMRKWIRRTILQEYEENADHPEYLHFLKGNFSDILGE</sequence>